<accession>A0A9P1DGM0</accession>
<dbReference type="GO" id="GO:0003735">
    <property type="term" value="F:structural constituent of ribosome"/>
    <property type="evidence" value="ECO:0007669"/>
    <property type="project" value="TreeGrafter"/>
</dbReference>
<dbReference type="InterPro" id="IPR036361">
    <property type="entry name" value="SAP_dom_sf"/>
</dbReference>
<keyword evidence="2" id="KW-1133">Transmembrane helix</keyword>
<dbReference type="InterPro" id="IPR012340">
    <property type="entry name" value="NA-bd_OB-fold"/>
</dbReference>
<dbReference type="InterPro" id="IPR003029">
    <property type="entry name" value="S1_domain"/>
</dbReference>
<dbReference type="Gene3D" id="2.40.50.140">
    <property type="entry name" value="Nucleic acid-binding proteins"/>
    <property type="match status" value="1"/>
</dbReference>
<dbReference type="SUPFAM" id="SSF50249">
    <property type="entry name" value="Nucleic acid-binding proteins"/>
    <property type="match status" value="1"/>
</dbReference>
<dbReference type="SMART" id="SM00513">
    <property type="entry name" value="SAP"/>
    <property type="match status" value="2"/>
</dbReference>
<evidence type="ECO:0000313" key="7">
    <source>
        <dbReference type="EMBL" id="CAL4795580.1"/>
    </source>
</evidence>
<feature type="domain" description="S1 motif" evidence="3">
    <location>
        <begin position="311"/>
        <end position="379"/>
    </location>
</feature>
<evidence type="ECO:0000259" key="4">
    <source>
        <dbReference type="PROSITE" id="PS50800"/>
    </source>
</evidence>
<feature type="domain" description="SAP" evidence="4">
    <location>
        <begin position="268"/>
        <end position="302"/>
    </location>
</feature>
<evidence type="ECO:0000313" key="5">
    <source>
        <dbReference type="EMBL" id="CAI4008268.1"/>
    </source>
</evidence>
<gene>
    <name evidence="5" type="ORF">C1SCF055_LOCUS33723</name>
</gene>
<protein>
    <submittedName>
        <fullName evidence="7">Uncharacterized protein YabR</fullName>
    </submittedName>
</protein>
<dbReference type="GO" id="GO:0003729">
    <property type="term" value="F:mRNA binding"/>
    <property type="evidence" value="ECO:0007669"/>
    <property type="project" value="TreeGrafter"/>
</dbReference>
<proteinExistence type="predicted"/>
<comment type="caution">
    <text evidence="5">The sequence shown here is derived from an EMBL/GenBank/DDBJ whole genome shotgun (WGS) entry which is preliminary data.</text>
</comment>
<dbReference type="InterPro" id="IPR050437">
    <property type="entry name" value="Ribos_protein_bS1-like"/>
</dbReference>
<name>A0A9P1DGM0_9DINO</name>
<dbReference type="Gene3D" id="1.10.720.30">
    <property type="entry name" value="SAP domain"/>
    <property type="match status" value="2"/>
</dbReference>
<dbReference type="EMBL" id="CAMXCT010004235">
    <property type="protein sequence ID" value="CAI4008268.1"/>
    <property type="molecule type" value="Genomic_DNA"/>
</dbReference>
<keyword evidence="2" id="KW-0812">Transmembrane</keyword>
<feature type="domain" description="S1 motif" evidence="3">
    <location>
        <begin position="399"/>
        <end position="466"/>
    </location>
</feature>
<keyword evidence="2" id="KW-0472">Membrane</keyword>
<feature type="domain" description="SAP" evidence="4">
    <location>
        <begin position="221"/>
        <end position="255"/>
    </location>
</feature>
<evidence type="ECO:0000256" key="2">
    <source>
        <dbReference type="SAM" id="Phobius"/>
    </source>
</evidence>
<organism evidence="5">
    <name type="scientific">Cladocopium goreaui</name>
    <dbReference type="NCBI Taxonomy" id="2562237"/>
    <lineage>
        <taxon>Eukaryota</taxon>
        <taxon>Sar</taxon>
        <taxon>Alveolata</taxon>
        <taxon>Dinophyceae</taxon>
        <taxon>Suessiales</taxon>
        <taxon>Symbiodiniaceae</taxon>
        <taxon>Cladocopium</taxon>
    </lineage>
</organism>
<dbReference type="EMBL" id="CAMXCT020004235">
    <property type="protein sequence ID" value="CAL1161643.1"/>
    <property type="molecule type" value="Genomic_DNA"/>
</dbReference>
<dbReference type="EMBL" id="CAMXCT030004235">
    <property type="protein sequence ID" value="CAL4795580.1"/>
    <property type="molecule type" value="Genomic_DNA"/>
</dbReference>
<dbReference type="Pfam" id="PF02037">
    <property type="entry name" value="SAP"/>
    <property type="match status" value="2"/>
</dbReference>
<evidence type="ECO:0000259" key="3">
    <source>
        <dbReference type="PROSITE" id="PS50126"/>
    </source>
</evidence>
<sequence length="472" mass="51531">MGTRRGLRDARFSVGLLTALVLSVYSLSILGFCIGASNGLGRIAGALGWQPPQRSRGQGLHRSIRAAAPLRAKKKQVDPEREAKRRAAAEKRELAKRKAENEKRKLAGLDPLPDVPLKEPPVVKSRANAAAPAVPRAPAKRRKKGVDPEREAKRMKAAQAREEAKRRAEAERRKLKELQANSRKTAKAELASGKTTEAGLANGKTAEAGFSNGKVHEDIDLTKLTVVEIKEQLRKRGLKVSGKKQELIQRLQGNERAAGQYSSGSQEYSKMKVAELREELKKLGEKTTGRKAELVERLQAAQPSNGTPSVGQKLRGKVTGLSKWGAFVDIGLSRPALVRTSRLAERHVRDASEVVQPGQEVDVWVYRVAADGRLGLSMIEYPNSKLQDPVSAFEGVSSRKWFKGVVRYHADRDLFVDVLAPEGAEVQGKLAKAAVPSPEKVSVGQELEVRVLEVIANTGTLRLSAKPPLQSQ</sequence>
<dbReference type="PROSITE" id="PS50126">
    <property type="entry name" value="S1"/>
    <property type="match status" value="2"/>
</dbReference>
<keyword evidence="8" id="KW-1185">Reference proteome</keyword>
<feature type="transmembrane region" description="Helical" evidence="2">
    <location>
        <begin position="12"/>
        <end position="32"/>
    </location>
</feature>
<dbReference type="OrthoDB" id="420451at2759"/>
<reference evidence="6" key="2">
    <citation type="submission" date="2024-04" db="EMBL/GenBank/DDBJ databases">
        <authorList>
            <person name="Chen Y."/>
            <person name="Shah S."/>
            <person name="Dougan E. K."/>
            <person name="Thang M."/>
            <person name="Chan C."/>
        </authorList>
    </citation>
    <scope>NUCLEOTIDE SEQUENCE [LARGE SCALE GENOMIC DNA]</scope>
</reference>
<evidence type="ECO:0000313" key="6">
    <source>
        <dbReference type="EMBL" id="CAL1161643.1"/>
    </source>
</evidence>
<feature type="compositionally biased region" description="Low complexity" evidence="1">
    <location>
        <begin position="122"/>
        <end position="137"/>
    </location>
</feature>
<feature type="compositionally biased region" description="Basic and acidic residues" evidence="1">
    <location>
        <begin position="145"/>
        <end position="177"/>
    </location>
</feature>
<reference evidence="5" key="1">
    <citation type="submission" date="2022-10" db="EMBL/GenBank/DDBJ databases">
        <authorList>
            <person name="Chen Y."/>
            <person name="Dougan E. K."/>
            <person name="Chan C."/>
            <person name="Rhodes N."/>
            <person name="Thang M."/>
        </authorList>
    </citation>
    <scope>NUCLEOTIDE SEQUENCE</scope>
</reference>
<dbReference type="Proteomes" id="UP001152797">
    <property type="component" value="Unassembled WGS sequence"/>
</dbReference>
<feature type="compositionally biased region" description="Basic and acidic residues" evidence="1">
    <location>
        <begin position="75"/>
        <end position="107"/>
    </location>
</feature>
<dbReference type="SMART" id="SM00316">
    <property type="entry name" value="S1"/>
    <property type="match status" value="2"/>
</dbReference>
<evidence type="ECO:0000256" key="1">
    <source>
        <dbReference type="SAM" id="MobiDB-lite"/>
    </source>
</evidence>
<dbReference type="PROSITE" id="PS50800">
    <property type="entry name" value="SAP"/>
    <property type="match status" value="2"/>
</dbReference>
<evidence type="ECO:0000313" key="8">
    <source>
        <dbReference type="Proteomes" id="UP001152797"/>
    </source>
</evidence>
<feature type="region of interest" description="Disordered" evidence="1">
    <location>
        <begin position="72"/>
        <end position="195"/>
    </location>
</feature>
<dbReference type="AlphaFoldDB" id="A0A9P1DGM0"/>
<dbReference type="PANTHER" id="PTHR10724">
    <property type="entry name" value="30S RIBOSOMAL PROTEIN S1"/>
    <property type="match status" value="1"/>
</dbReference>
<dbReference type="GO" id="GO:0006412">
    <property type="term" value="P:translation"/>
    <property type="evidence" value="ECO:0007669"/>
    <property type="project" value="TreeGrafter"/>
</dbReference>
<dbReference type="Pfam" id="PF00575">
    <property type="entry name" value="S1"/>
    <property type="match status" value="1"/>
</dbReference>
<dbReference type="SUPFAM" id="SSF68906">
    <property type="entry name" value="SAP domain"/>
    <property type="match status" value="2"/>
</dbReference>
<dbReference type="InterPro" id="IPR003034">
    <property type="entry name" value="SAP_dom"/>
</dbReference>